<evidence type="ECO:0000259" key="1">
    <source>
        <dbReference type="PROSITE" id="PS50022"/>
    </source>
</evidence>
<dbReference type="Gene3D" id="2.60.120.260">
    <property type="entry name" value="Galactose-binding domain-like"/>
    <property type="match status" value="1"/>
</dbReference>
<proteinExistence type="predicted"/>
<dbReference type="EMBL" id="JAMZEJ010000005">
    <property type="protein sequence ID" value="MCQ8240999.1"/>
    <property type="molecule type" value="Genomic_DNA"/>
</dbReference>
<dbReference type="Proteomes" id="UP001524547">
    <property type="component" value="Unassembled WGS sequence"/>
</dbReference>
<accession>A0ABT1VXD2</accession>
<name>A0ABT1VXD2_9PROT</name>
<gene>
    <name evidence="2" type="ORF">NFI88_09135</name>
</gene>
<dbReference type="Pfam" id="PF04577">
    <property type="entry name" value="Glyco_transf_61"/>
    <property type="match status" value="1"/>
</dbReference>
<protein>
    <submittedName>
        <fullName evidence="2">Glycosyltransferase 61 family protein</fullName>
    </submittedName>
</protein>
<dbReference type="RefSeq" id="WP_422919746.1">
    <property type="nucleotide sequence ID" value="NZ_JAMZEJ010000005.1"/>
</dbReference>
<evidence type="ECO:0000313" key="3">
    <source>
        <dbReference type="Proteomes" id="UP001524547"/>
    </source>
</evidence>
<keyword evidence="3" id="KW-1185">Reference proteome</keyword>
<reference evidence="2 3" key="1">
    <citation type="submission" date="2022-06" db="EMBL/GenBank/DDBJ databases">
        <title>Rhizosaccharibacter gen. nov. sp. nov. KSS12, endophytic bacteria isolated from sugarcane.</title>
        <authorList>
            <person name="Pitiwittayakul N."/>
        </authorList>
    </citation>
    <scope>NUCLEOTIDE SEQUENCE [LARGE SCALE GENOMIC DNA]</scope>
    <source>
        <strain evidence="2 3">KSS12</strain>
    </source>
</reference>
<feature type="domain" description="F5/8 type C" evidence="1">
    <location>
        <begin position="340"/>
        <end position="490"/>
    </location>
</feature>
<dbReference type="Pfam" id="PF00754">
    <property type="entry name" value="F5_F8_type_C"/>
    <property type="match status" value="1"/>
</dbReference>
<sequence>MDVRRNTFVFNNSLYDETGLLVQASCYPRGERDKGLHYLSLFAPPHISINQDRAPRLPEGKYFWLGYFHHHFGHFLISTLQRLWALDGLDPSEFKFLTPIEQVGDHLRIPFIIEFFRACGIAIDQILPVARGTVVPEVIVPHPAIAETSHVFGCWPGFMRQVGERIAGAADAVRISDTPVYITRHSLSSGTVKIVNEEEVAGALEKRGVRVVSAEELSLREQIRLWQSHKSVMGFNGSAFHTAALVPQRNIVGLTAGQTLLGNQTLIDAICDHRSLYLNASRHLARMDTPPSGFGNGYVLSDAPGVADGLLRALDCLESGSQAMRPLPASESLWNAIPESSPFGHNISRVGVASVSSLSPDHSAGQDVKAEGARLVSGKLSESFQIHTATENSPWWMIDLEAPHHLYEMRLFNRFDMDQSRADTIQMLVSLDGYDWKPIGRWLDLDTPTSDIKPTPHRWRCEHPLEVRWIMLRAAGMTHIHLDQIELFGVSSAEAGPVTF</sequence>
<dbReference type="SUPFAM" id="SSF49785">
    <property type="entry name" value="Galactose-binding domain-like"/>
    <property type="match status" value="1"/>
</dbReference>
<evidence type="ECO:0000313" key="2">
    <source>
        <dbReference type="EMBL" id="MCQ8240999.1"/>
    </source>
</evidence>
<dbReference type="InterPro" id="IPR000421">
    <property type="entry name" value="FA58C"/>
</dbReference>
<dbReference type="InterPro" id="IPR008979">
    <property type="entry name" value="Galactose-bd-like_sf"/>
</dbReference>
<dbReference type="InterPro" id="IPR049625">
    <property type="entry name" value="Glyco_transf_61_cat"/>
</dbReference>
<organism evidence="2 3">
    <name type="scientific">Rhizosaccharibacter radicis</name>
    <dbReference type="NCBI Taxonomy" id="2782605"/>
    <lineage>
        <taxon>Bacteria</taxon>
        <taxon>Pseudomonadati</taxon>
        <taxon>Pseudomonadota</taxon>
        <taxon>Alphaproteobacteria</taxon>
        <taxon>Acetobacterales</taxon>
        <taxon>Acetobacteraceae</taxon>
        <taxon>Rhizosaccharibacter</taxon>
    </lineage>
</organism>
<comment type="caution">
    <text evidence="2">The sequence shown here is derived from an EMBL/GenBank/DDBJ whole genome shotgun (WGS) entry which is preliminary data.</text>
</comment>
<dbReference type="PROSITE" id="PS50022">
    <property type="entry name" value="FA58C_3"/>
    <property type="match status" value="1"/>
</dbReference>